<feature type="region of interest" description="Disordered" evidence="1">
    <location>
        <begin position="117"/>
        <end position="142"/>
    </location>
</feature>
<gene>
    <name evidence="2" type="ORF">H8N03_12590</name>
</gene>
<sequence length="260" mass="28468">MSNAVTNRCRDAVLPPPAKAVLMCLADRADDLGVCWPAQSYISRWTCYGRTAVISAVRCLEENGLITVSRQNGRGNRTTINLVAVDAYILQQSTTSTPQQPVVPADVEQFASRTTHISEAHRTSPPGAHKTSGSSYIKKDRKPISAEWSPTTELLAWARSGRPDLAIELVVEVFRNHYLAAGDAKADWDACFRTWVLRERIQGTSPSPKPCSASASNGRDPALVKIETDWARAAPQPSLVREQLKELRNSFARASGGGRR</sequence>
<comment type="caution">
    <text evidence="2">The sequence shown here is derived from an EMBL/GenBank/DDBJ whole genome shotgun (WGS) entry which is preliminary data.</text>
</comment>
<keyword evidence="3" id="KW-1185">Reference proteome</keyword>
<protein>
    <submittedName>
        <fullName evidence="2">Helix-turn-helix domain-containing protein</fullName>
    </submittedName>
</protein>
<dbReference type="EMBL" id="JACORT010000004">
    <property type="protein sequence ID" value="MBC5783786.1"/>
    <property type="molecule type" value="Genomic_DNA"/>
</dbReference>
<accession>A0A923MRT2</accession>
<dbReference type="Pfam" id="PF13730">
    <property type="entry name" value="HTH_36"/>
    <property type="match status" value="1"/>
</dbReference>
<dbReference type="AlphaFoldDB" id="A0A923MRT2"/>
<organism evidence="2 3">
    <name type="scientific">Ramlibacter cellulosilyticus</name>
    <dbReference type="NCBI Taxonomy" id="2764187"/>
    <lineage>
        <taxon>Bacteria</taxon>
        <taxon>Pseudomonadati</taxon>
        <taxon>Pseudomonadota</taxon>
        <taxon>Betaproteobacteria</taxon>
        <taxon>Burkholderiales</taxon>
        <taxon>Comamonadaceae</taxon>
        <taxon>Ramlibacter</taxon>
    </lineage>
</organism>
<proteinExistence type="predicted"/>
<evidence type="ECO:0000313" key="2">
    <source>
        <dbReference type="EMBL" id="MBC5783786.1"/>
    </source>
</evidence>
<name>A0A923MRT2_9BURK</name>
<evidence type="ECO:0000313" key="3">
    <source>
        <dbReference type="Proteomes" id="UP000608513"/>
    </source>
</evidence>
<dbReference type="Proteomes" id="UP000608513">
    <property type="component" value="Unassembled WGS sequence"/>
</dbReference>
<dbReference type="RefSeq" id="WP_187076523.1">
    <property type="nucleotide sequence ID" value="NZ_JACORT010000004.1"/>
</dbReference>
<evidence type="ECO:0000256" key="1">
    <source>
        <dbReference type="SAM" id="MobiDB-lite"/>
    </source>
</evidence>
<reference evidence="2" key="1">
    <citation type="submission" date="2020-08" db="EMBL/GenBank/DDBJ databases">
        <title>Ramlibacter sp. USB13 16S ribosomal RNA gene genome sequencing and assembly.</title>
        <authorList>
            <person name="Kang M."/>
        </authorList>
    </citation>
    <scope>NUCLEOTIDE SEQUENCE</scope>
    <source>
        <strain evidence="2">USB13</strain>
    </source>
</reference>